<reference evidence="1 2" key="1">
    <citation type="submission" date="2020-12" db="EMBL/GenBank/DDBJ databases">
        <authorList>
            <person name="Shan Y."/>
        </authorList>
    </citation>
    <scope>NUCLEOTIDE SEQUENCE [LARGE SCALE GENOMIC DNA]</scope>
    <source>
        <strain evidence="2">csc3.9</strain>
    </source>
</reference>
<proteinExistence type="predicted"/>
<gene>
    <name evidence="1" type="ORF">I6N98_08440</name>
</gene>
<keyword evidence="1" id="KW-0648">Protein biosynthesis</keyword>
<dbReference type="GO" id="GO:0003746">
    <property type="term" value="F:translation elongation factor activity"/>
    <property type="evidence" value="ECO:0007669"/>
    <property type="project" value="UniProtKB-KW"/>
</dbReference>
<dbReference type="RefSeq" id="WP_198571335.1">
    <property type="nucleotide sequence ID" value="NZ_CP066167.1"/>
</dbReference>
<keyword evidence="2" id="KW-1185">Reference proteome</keyword>
<dbReference type="EMBL" id="CP066167">
    <property type="protein sequence ID" value="QQD19851.1"/>
    <property type="molecule type" value="Genomic_DNA"/>
</dbReference>
<accession>A0A7T4URL2</accession>
<dbReference type="Proteomes" id="UP000596063">
    <property type="component" value="Chromosome"/>
</dbReference>
<protein>
    <submittedName>
        <fullName evidence="1">Elongation factor P hydroxylase</fullName>
    </submittedName>
</protein>
<dbReference type="InterPro" id="IPR007411">
    <property type="entry name" value="EpmC"/>
</dbReference>
<dbReference type="KEGG" id="snan:I6N98_08440"/>
<evidence type="ECO:0000313" key="1">
    <source>
        <dbReference type="EMBL" id="QQD19851.1"/>
    </source>
</evidence>
<dbReference type="AlphaFoldDB" id="A0A7T4URL2"/>
<keyword evidence="1" id="KW-0251">Elongation factor</keyword>
<organism evidence="1 2">
    <name type="scientific">Spongiibacter nanhainus</name>
    <dbReference type="NCBI Taxonomy" id="2794344"/>
    <lineage>
        <taxon>Bacteria</taxon>
        <taxon>Pseudomonadati</taxon>
        <taxon>Pseudomonadota</taxon>
        <taxon>Gammaproteobacteria</taxon>
        <taxon>Cellvibrionales</taxon>
        <taxon>Spongiibacteraceae</taxon>
        <taxon>Spongiibacter</taxon>
    </lineage>
</organism>
<dbReference type="Pfam" id="PF04315">
    <property type="entry name" value="EpmC"/>
    <property type="match status" value="1"/>
</dbReference>
<name>A0A7T4URL2_9GAMM</name>
<sequence>MSESVFATRDIVDIALDSEISAVFNRCFGADYRTCLVGGADEPLYQPGRCLAEKHQIVYRHDYPRSALHEAAHWCIAGSSRRLQVDYGYWYQPDGRDQQAQRLFEQVEARPQAIEWFFCQAVGLAFQVSIDNLSGEPVDAFPFRLAVWQQARRFLAEGLPPRAQVFYLALREHFRGEGANTMDFDLRSLVL</sequence>
<evidence type="ECO:0000313" key="2">
    <source>
        <dbReference type="Proteomes" id="UP000596063"/>
    </source>
</evidence>